<reference evidence="12 13" key="1">
    <citation type="submission" date="2020-08" db="EMBL/GenBank/DDBJ databases">
        <authorList>
            <person name="Hejnol A."/>
        </authorList>
    </citation>
    <scope>NUCLEOTIDE SEQUENCE [LARGE SCALE GENOMIC DNA]</scope>
</reference>
<keyword evidence="5 11" id="KW-0812">Transmembrane</keyword>
<dbReference type="InterPro" id="IPR002659">
    <property type="entry name" value="Glyco_trans_31"/>
</dbReference>
<evidence type="ECO:0000256" key="9">
    <source>
        <dbReference type="ARBA" id="ARBA00023136"/>
    </source>
</evidence>
<sequence length="361" mass="41317">MYNTTTGIAWRRVLCIISLTSVVSIWLGWYVIYKTPWPMYLTDKFGIYHLVPDISCANCTKVSNDFMLQPSSKFCKSPGDVFLLILVISHHANKDAREAIRKSWGSVKEHEGKKVRTMFAFGVHKDKNFNTLVENEAKIFGDVLQTRVDDHYKKLTDKSISSLNWIDSKCSPKYVLKTDDDAYNNPYLLVDYLKGIREPNYIAGYCFTVWPDRRQSSKFFVPEYVYPDAYYPIYCSGPGYVISQSALHKIIKAVRKIRYVHMEDVAVTGLARIKAGLHYHQLPGMLENKHIKGCGLATRVINAHHVTPPEQTKMWSTVLNAIKSNCIIKGSNHGIIFCLLFLPSWGFIIYKMLFAKGTTFL</sequence>
<evidence type="ECO:0000256" key="3">
    <source>
        <dbReference type="ARBA" id="ARBA00022676"/>
    </source>
</evidence>
<dbReference type="GO" id="GO:0006493">
    <property type="term" value="P:protein O-linked glycosylation"/>
    <property type="evidence" value="ECO:0007669"/>
    <property type="project" value="TreeGrafter"/>
</dbReference>
<evidence type="ECO:0000256" key="2">
    <source>
        <dbReference type="ARBA" id="ARBA00008661"/>
    </source>
</evidence>
<dbReference type="Gene3D" id="3.90.550.50">
    <property type="match status" value="1"/>
</dbReference>
<accession>A0A7I8W6E6</accession>
<proteinExistence type="inferred from homology"/>
<evidence type="ECO:0000313" key="13">
    <source>
        <dbReference type="Proteomes" id="UP000549394"/>
    </source>
</evidence>
<protein>
    <recommendedName>
        <fullName evidence="11">Hexosyltransferase</fullName>
        <ecNumber evidence="11">2.4.1.-</ecNumber>
    </recommendedName>
</protein>
<keyword evidence="13" id="KW-1185">Reference proteome</keyword>
<keyword evidence="8 11" id="KW-0333">Golgi apparatus</keyword>
<feature type="transmembrane region" description="Helical" evidence="11">
    <location>
        <begin position="12"/>
        <end position="32"/>
    </location>
</feature>
<dbReference type="Proteomes" id="UP000549394">
    <property type="component" value="Unassembled WGS sequence"/>
</dbReference>
<dbReference type="GO" id="GO:0000139">
    <property type="term" value="C:Golgi membrane"/>
    <property type="evidence" value="ECO:0007669"/>
    <property type="project" value="UniProtKB-SubCell"/>
</dbReference>
<comment type="subcellular location">
    <subcellularLocation>
        <location evidence="1 11">Golgi apparatus membrane</location>
        <topology evidence="1 11">Single-pass type II membrane protein</topology>
    </subcellularLocation>
</comment>
<evidence type="ECO:0000256" key="8">
    <source>
        <dbReference type="ARBA" id="ARBA00023034"/>
    </source>
</evidence>
<feature type="transmembrane region" description="Helical" evidence="11">
    <location>
        <begin position="334"/>
        <end position="354"/>
    </location>
</feature>
<dbReference type="PANTHER" id="PTHR11214">
    <property type="entry name" value="BETA-1,3-N-ACETYLGLUCOSAMINYLTRANSFERASE"/>
    <property type="match status" value="1"/>
</dbReference>
<organism evidence="12 13">
    <name type="scientific">Dimorphilus gyrociliatus</name>
    <dbReference type="NCBI Taxonomy" id="2664684"/>
    <lineage>
        <taxon>Eukaryota</taxon>
        <taxon>Metazoa</taxon>
        <taxon>Spiralia</taxon>
        <taxon>Lophotrochozoa</taxon>
        <taxon>Annelida</taxon>
        <taxon>Polychaeta</taxon>
        <taxon>Polychaeta incertae sedis</taxon>
        <taxon>Dinophilidae</taxon>
        <taxon>Dimorphilus</taxon>
    </lineage>
</organism>
<dbReference type="InterPro" id="IPR029044">
    <property type="entry name" value="Nucleotide-diphossugar_trans"/>
</dbReference>
<keyword evidence="10" id="KW-0325">Glycoprotein</keyword>
<evidence type="ECO:0000256" key="4">
    <source>
        <dbReference type="ARBA" id="ARBA00022679"/>
    </source>
</evidence>
<dbReference type="FunFam" id="3.90.550.50:FF:000001">
    <property type="entry name" value="Hexosyltransferase"/>
    <property type="match status" value="1"/>
</dbReference>
<evidence type="ECO:0000256" key="7">
    <source>
        <dbReference type="ARBA" id="ARBA00022989"/>
    </source>
</evidence>
<evidence type="ECO:0000256" key="11">
    <source>
        <dbReference type="RuleBase" id="RU363063"/>
    </source>
</evidence>
<comment type="similarity">
    <text evidence="2 11">Belongs to the glycosyltransferase 31 family.</text>
</comment>
<dbReference type="EC" id="2.4.1.-" evidence="11"/>
<gene>
    <name evidence="12" type="ORF">DGYR_LOCUS11710</name>
</gene>
<evidence type="ECO:0000256" key="6">
    <source>
        <dbReference type="ARBA" id="ARBA00022968"/>
    </source>
</evidence>
<comment type="caution">
    <text evidence="11">Lacks conserved residue(s) required for the propagation of feature annotation.</text>
</comment>
<dbReference type="SUPFAM" id="SSF53448">
    <property type="entry name" value="Nucleotide-diphospho-sugar transferases"/>
    <property type="match status" value="1"/>
</dbReference>
<evidence type="ECO:0000256" key="1">
    <source>
        <dbReference type="ARBA" id="ARBA00004323"/>
    </source>
</evidence>
<keyword evidence="7 11" id="KW-1133">Transmembrane helix</keyword>
<evidence type="ECO:0000256" key="10">
    <source>
        <dbReference type="ARBA" id="ARBA00023180"/>
    </source>
</evidence>
<dbReference type="EMBL" id="CAJFCJ010000020">
    <property type="protein sequence ID" value="CAD5124121.1"/>
    <property type="molecule type" value="Genomic_DNA"/>
</dbReference>
<keyword evidence="9 11" id="KW-0472">Membrane</keyword>
<dbReference type="Pfam" id="PF01762">
    <property type="entry name" value="Galactosyl_T"/>
    <property type="match status" value="1"/>
</dbReference>
<keyword evidence="4" id="KW-0808">Transferase</keyword>
<dbReference type="GO" id="GO:0016758">
    <property type="term" value="F:hexosyltransferase activity"/>
    <property type="evidence" value="ECO:0007669"/>
    <property type="project" value="InterPro"/>
</dbReference>
<dbReference type="OrthoDB" id="6086505at2759"/>
<keyword evidence="6" id="KW-0735">Signal-anchor</keyword>
<evidence type="ECO:0000256" key="5">
    <source>
        <dbReference type="ARBA" id="ARBA00022692"/>
    </source>
</evidence>
<dbReference type="PANTHER" id="PTHR11214:SF3">
    <property type="entry name" value="BETA-1,3-GALACTOSYLTRANSFERASE 6"/>
    <property type="match status" value="1"/>
</dbReference>
<name>A0A7I8W6E6_9ANNE</name>
<evidence type="ECO:0000313" key="12">
    <source>
        <dbReference type="EMBL" id="CAD5124121.1"/>
    </source>
</evidence>
<dbReference type="AlphaFoldDB" id="A0A7I8W6E6"/>
<comment type="caution">
    <text evidence="12">The sequence shown here is derived from an EMBL/GenBank/DDBJ whole genome shotgun (WGS) entry which is preliminary data.</text>
</comment>
<keyword evidence="3 11" id="KW-0328">Glycosyltransferase</keyword>